<dbReference type="AlphaFoldDB" id="A0A2U2PFL5"/>
<dbReference type="EMBL" id="QEAS01000010">
    <property type="protein sequence ID" value="PWG80191.1"/>
    <property type="molecule type" value="Genomic_DNA"/>
</dbReference>
<feature type="transmembrane region" description="Helical" evidence="1">
    <location>
        <begin position="12"/>
        <end position="36"/>
    </location>
</feature>
<keyword evidence="1" id="KW-0472">Membrane</keyword>
<keyword evidence="1" id="KW-0812">Transmembrane</keyword>
<reference evidence="2 3" key="1">
    <citation type="submission" date="2018-04" db="EMBL/GenBank/DDBJ databases">
        <title>Pedobacter chongqingensis sp. nov., isolated from a rottenly hemp rope.</title>
        <authorList>
            <person name="Cai Y."/>
        </authorList>
    </citation>
    <scope>NUCLEOTIDE SEQUENCE [LARGE SCALE GENOMIC DNA]</scope>
    <source>
        <strain evidence="2 3">FJ4-8</strain>
    </source>
</reference>
<feature type="transmembrane region" description="Helical" evidence="1">
    <location>
        <begin position="42"/>
        <end position="64"/>
    </location>
</feature>
<evidence type="ECO:0000313" key="2">
    <source>
        <dbReference type="EMBL" id="PWG80191.1"/>
    </source>
</evidence>
<accession>A0A2U2PFL5</accession>
<dbReference type="InterPro" id="IPR021109">
    <property type="entry name" value="Peptidase_aspartic_dom_sf"/>
</dbReference>
<sequence>MLLRMQEGADNVLRLLMQFAFCYSGFVTHIYTHILFFMKRHLIIFISLVLLCGKGFSQVAIVPFEFGASKHIFIKVGVGSNDSLRFVFDSGCTGANIDSMAAVRAGISLQDLQRVQVGGFGGSQTLFMALHQDLRIGRLNINDIGLVLSDLSGISKAIGTKLDGIVGYEVLMKYVTKLDFEKRQISFYNSIAETDTAGFKGISFGFYKGVQIPRFPISITMNNGETVTGRAMFDTGNGGTLTISAPFAKFHNLAAKAGKAMERKGYGVMPAPELILVIKNMDYSGFSFGKMAVTMTLNEQAEPKDGYLGIVGIDVIRRFNVIMDYGNQKIWLKPNSNYRSSFYFPPGTESW</sequence>
<dbReference type="Proteomes" id="UP000245647">
    <property type="component" value="Unassembled WGS sequence"/>
</dbReference>
<dbReference type="Pfam" id="PF13650">
    <property type="entry name" value="Asp_protease_2"/>
    <property type="match status" value="1"/>
</dbReference>
<evidence type="ECO:0000256" key="1">
    <source>
        <dbReference type="SAM" id="Phobius"/>
    </source>
</evidence>
<gene>
    <name evidence="2" type="ORF">DDR33_13440</name>
</gene>
<keyword evidence="1" id="KW-1133">Transmembrane helix</keyword>
<proteinExistence type="predicted"/>
<dbReference type="Gene3D" id="2.40.70.10">
    <property type="entry name" value="Acid Proteases"/>
    <property type="match status" value="2"/>
</dbReference>
<name>A0A2U2PFL5_9SPHI</name>
<evidence type="ECO:0008006" key="4">
    <source>
        <dbReference type="Google" id="ProtNLM"/>
    </source>
</evidence>
<evidence type="ECO:0000313" key="3">
    <source>
        <dbReference type="Proteomes" id="UP000245647"/>
    </source>
</evidence>
<organism evidence="2 3">
    <name type="scientific">Pararcticibacter amylolyticus</name>
    <dbReference type="NCBI Taxonomy" id="2173175"/>
    <lineage>
        <taxon>Bacteria</taxon>
        <taxon>Pseudomonadati</taxon>
        <taxon>Bacteroidota</taxon>
        <taxon>Sphingobacteriia</taxon>
        <taxon>Sphingobacteriales</taxon>
        <taxon>Sphingobacteriaceae</taxon>
        <taxon>Pararcticibacter</taxon>
    </lineage>
</organism>
<comment type="caution">
    <text evidence="2">The sequence shown here is derived from an EMBL/GenBank/DDBJ whole genome shotgun (WGS) entry which is preliminary data.</text>
</comment>
<protein>
    <recommendedName>
        <fullName evidence="4">Peptidase A2 domain-containing protein</fullName>
    </recommendedName>
</protein>
<keyword evidence="3" id="KW-1185">Reference proteome</keyword>